<evidence type="ECO:0000256" key="1">
    <source>
        <dbReference type="SAM" id="SignalP"/>
    </source>
</evidence>
<feature type="signal peptide" evidence="1">
    <location>
        <begin position="1"/>
        <end position="19"/>
    </location>
</feature>
<gene>
    <name evidence="2" type="ORF">C0Q70_11884</name>
</gene>
<dbReference type="Gene3D" id="2.60.40.10">
    <property type="entry name" value="Immunoglobulins"/>
    <property type="match status" value="1"/>
</dbReference>
<feature type="chain" id="PRO_5015736363" description="Fibronectin type-III domain-containing protein" evidence="1">
    <location>
        <begin position="20"/>
        <end position="513"/>
    </location>
</feature>
<name>A0A2T7P786_POMCA</name>
<evidence type="ECO:0000313" key="3">
    <source>
        <dbReference type="Proteomes" id="UP000245119"/>
    </source>
</evidence>
<dbReference type="InterPro" id="IPR036116">
    <property type="entry name" value="FN3_sf"/>
</dbReference>
<dbReference type="InterPro" id="IPR003961">
    <property type="entry name" value="FN3_dom"/>
</dbReference>
<proteinExistence type="predicted"/>
<comment type="caution">
    <text evidence="2">The sequence shown here is derived from an EMBL/GenBank/DDBJ whole genome shotgun (WGS) entry which is preliminary data.</text>
</comment>
<protein>
    <recommendedName>
        <fullName evidence="4">Fibronectin type-III domain-containing protein</fullName>
    </recommendedName>
</protein>
<dbReference type="CDD" id="cd00063">
    <property type="entry name" value="FN3"/>
    <property type="match status" value="1"/>
</dbReference>
<dbReference type="AlphaFoldDB" id="A0A2T7P786"/>
<keyword evidence="3" id="KW-1185">Reference proteome</keyword>
<dbReference type="OrthoDB" id="6272991at2759"/>
<dbReference type="Proteomes" id="UP000245119">
    <property type="component" value="Linkage Group LG6"/>
</dbReference>
<accession>A0A2T7P786</accession>
<organism evidence="2 3">
    <name type="scientific">Pomacea canaliculata</name>
    <name type="common">Golden apple snail</name>
    <dbReference type="NCBI Taxonomy" id="400727"/>
    <lineage>
        <taxon>Eukaryota</taxon>
        <taxon>Metazoa</taxon>
        <taxon>Spiralia</taxon>
        <taxon>Lophotrochozoa</taxon>
        <taxon>Mollusca</taxon>
        <taxon>Gastropoda</taxon>
        <taxon>Caenogastropoda</taxon>
        <taxon>Architaenioglossa</taxon>
        <taxon>Ampullarioidea</taxon>
        <taxon>Ampullariidae</taxon>
        <taxon>Pomacea</taxon>
    </lineage>
</organism>
<dbReference type="EMBL" id="PZQS01000006">
    <property type="protein sequence ID" value="PVD29287.1"/>
    <property type="molecule type" value="Genomic_DNA"/>
</dbReference>
<dbReference type="InterPro" id="IPR013783">
    <property type="entry name" value="Ig-like_fold"/>
</dbReference>
<evidence type="ECO:0008006" key="4">
    <source>
        <dbReference type="Google" id="ProtNLM"/>
    </source>
</evidence>
<evidence type="ECO:0000313" key="2">
    <source>
        <dbReference type="EMBL" id="PVD29287.1"/>
    </source>
</evidence>
<sequence>MSRALALLCVFGCLYGVLADICNQTDKKYLTETTCVLAPSAASAQDRPLGPGKVEVQFWANSCTENVTCTLCPPSQTAKPLDARFKENGESTCIFTNLAQNVHYTVKFACSGTAVQQKKIDYYFNSEPVRSSPVVSTWSRSANIMMEAFCIAMKVDIGYMMVNIRGDNMDTSCVVFPTCDYCNRSLCRQKCDEQPGYINITLPLDNLRPSTDYTFDLSYIYCDLNTNIITISTLIATTGAGDPVDVTNISATSMGSRSVTVTWTLPSPDPANYTLYIRDGDPRVGEAGTGCDVDTTLPIIIPWNVTTCVSNLSVNFYHVTSLLGRLSFPTDKENSIQGPRVIPVPHPFWQYQVAVVMSTETGNSTPQWVTVRTLPESPGAVSHLDVNTRKLVKDSMKCGNAPWESYNDVCVMWEEVCPRERGDNITTYEYSLSNGDTHETDYVNCKPGDNEENHGMRQDRTRTTCSLLLPVDTGSSYTLCNHGQMKSLEDLTRVHYSCPSLKPGSQCEKNMQM</sequence>
<dbReference type="SUPFAM" id="SSF49265">
    <property type="entry name" value="Fibronectin type III"/>
    <property type="match status" value="1"/>
</dbReference>
<reference evidence="2 3" key="1">
    <citation type="submission" date="2018-04" db="EMBL/GenBank/DDBJ databases">
        <title>The genome of golden apple snail Pomacea canaliculata provides insight into stress tolerance and invasive adaptation.</title>
        <authorList>
            <person name="Liu C."/>
            <person name="Liu B."/>
            <person name="Ren Y."/>
            <person name="Zhang Y."/>
            <person name="Wang H."/>
            <person name="Li S."/>
            <person name="Jiang F."/>
            <person name="Yin L."/>
            <person name="Zhang G."/>
            <person name="Qian W."/>
            <person name="Fan W."/>
        </authorList>
    </citation>
    <scope>NUCLEOTIDE SEQUENCE [LARGE SCALE GENOMIC DNA]</scope>
    <source>
        <strain evidence="2">SZHN2017</strain>
        <tissue evidence="2">Muscle</tissue>
    </source>
</reference>
<keyword evidence="1" id="KW-0732">Signal</keyword>